<dbReference type="InterPro" id="IPR021637">
    <property type="entry name" value="DUF3243"/>
</dbReference>
<dbReference type="OrthoDB" id="2382009at2"/>
<dbReference type="Pfam" id="PF11588">
    <property type="entry name" value="DUF3243"/>
    <property type="match status" value="1"/>
</dbReference>
<dbReference type="Gene3D" id="1.10.760.20">
    <property type="entry name" value="Protein of unknown function DUF3243"/>
    <property type="match status" value="1"/>
</dbReference>
<dbReference type="AlphaFoldDB" id="B1I5Z4"/>
<organism evidence="1 2">
    <name type="scientific">Desulforudis audaxviator (strain MP104C)</name>
    <dbReference type="NCBI Taxonomy" id="477974"/>
    <lineage>
        <taxon>Bacteria</taxon>
        <taxon>Bacillati</taxon>
        <taxon>Bacillota</taxon>
        <taxon>Clostridia</taxon>
        <taxon>Thermoanaerobacterales</taxon>
        <taxon>Candidatus Desulforudaceae</taxon>
        <taxon>Candidatus Desulforudis</taxon>
    </lineage>
</organism>
<dbReference type="HOGENOM" id="CLU_171794_1_0_9"/>
<protein>
    <recommendedName>
        <fullName evidence="3">DUF3243 domain-containing protein</fullName>
    </recommendedName>
</protein>
<reference evidence="2" key="1">
    <citation type="submission" date="2007-10" db="EMBL/GenBank/DDBJ databases">
        <title>Complete sequence of chromosome of Desulforudis audaxviator MP104C.</title>
        <authorList>
            <person name="Copeland A."/>
            <person name="Lucas S."/>
            <person name="Lapidus A."/>
            <person name="Barry K."/>
            <person name="Glavina del Rio T."/>
            <person name="Dalin E."/>
            <person name="Tice H."/>
            <person name="Bruce D."/>
            <person name="Pitluck S."/>
            <person name="Lowry S.R."/>
            <person name="Larimer F."/>
            <person name="Land M.L."/>
            <person name="Hauser L."/>
            <person name="Kyrpides N."/>
            <person name="Ivanova N.N."/>
            <person name="Richardson P."/>
        </authorList>
    </citation>
    <scope>NUCLEOTIDE SEQUENCE [LARGE SCALE GENOMIC DNA]</scope>
    <source>
        <strain evidence="2">MP104C</strain>
    </source>
</reference>
<dbReference type="RefSeq" id="WP_012303014.1">
    <property type="nucleotide sequence ID" value="NC_010424.1"/>
</dbReference>
<evidence type="ECO:0008006" key="3">
    <source>
        <dbReference type="Google" id="ProtNLM"/>
    </source>
</evidence>
<dbReference type="STRING" id="477974.Daud_1947"/>
<gene>
    <name evidence="1" type="ordered locus">Daud_1947</name>
</gene>
<proteinExistence type="predicted"/>
<sequence length="98" mass="11098">METDVEWHDWKRLLGTAVHAAKAVGVPDRYVEELAYRIGGVLADHFDPGNREQRLIKELWEQGNESEKRALAAMFARMLDNDVGRPGPAETARQSDTH</sequence>
<dbReference type="eggNOG" id="ENOG50330BT">
    <property type="taxonomic scope" value="Bacteria"/>
</dbReference>
<accession>B1I5Z4</accession>
<keyword evidence="2" id="KW-1185">Reference proteome</keyword>
<name>B1I5Z4_DESAP</name>
<dbReference type="KEGG" id="dau:Daud_1947"/>
<reference evidence="1 2" key="2">
    <citation type="journal article" date="2008" name="Science">
        <title>Environmental genomics reveals a single-species ecosystem deep within Earth.</title>
        <authorList>
            <person name="Chivian D."/>
            <person name="Brodie E.L."/>
            <person name="Alm E.J."/>
            <person name="Culley D.E."/>
            <person name="Dehal P.S."/>
            <person name="Desantis T.Z."/>
            <person name="Gihring T.M."/>
            <person name="Lapidus A."/>
            <person name="Lin L.H."/>
            <person name="Lowry S.R."/>
            <person name="Moser D.P."/>
            <person name="Richardson P.M."/>
            <person name="Southam G."/>
            <person name="Wanger G."/>
            <person name="Pratt L.M."/>
            <person name="Andersen G.L."/>
            <person name="Hazen T.C."/>
            <person name="Brockman F.J."/>
            <person name="Arkin A.P."/>
            <person name="Onstott T.C."/>
        </authorList>
    </citation>
    <scope>NUCLEOTIDE SEQUENCE [LARGE SCALE GENOMIC DNA]</scope>
    <source>
        <strain evidence="1 2">MP104C</strain>
    </source>
</reference>
<evidence type="ECO:0000313" key="2">
    <source>
        <dbReference type="Proteomes" id="UP000008544"/>
    </source>
</evidence>
<evidence type="ECO:0000313" key="1">
    <source>
        <dbReference type="EMBL" id="ACA60439.1"/>
    </source>
</evidence>
<dbReference type="EMBL" id="CP000860">
    <property type="protein sequence ID" value="ACA60439.1"/>
    <property type="molecule type" value="Genomic_DNA"/>
</dbReference>
<dbReference type="Proteomes" id="UP000008544">
    <property type="component" value="Chromosome"/>
</dbReference>
<dbReference type="PIRSF" id="PIRSF004764">
    <property type="entry name" value="YmfJ"/>
    <property type="match status" value="1"/>
</dbReference>
<dbReference type="InterPro" id="IPR038292">
    <property type="entry name" value="YmfJ/YflH_sf"/>
</dbReference>
<dbReference type="InterPro" id="IPR024702">
    <property type="entry name" value="Uncharacterised_YmfJ"/>
</dbReference>